<dbReference type="GO" id="GO:0030170">
    <property type="term" value="F:pyridoxal phosphate binding"/>
    <property type="evidence" value="ECO:0007669"/>
    <property type="project" value="InterPro"/>
</dbReference>
<feature type="domain" description="MOSC" evidence="1">
    <location>
        <begin position="70"/>
        <end position="241"/>
    </location>
</feature>
<dbReference type="SUPFAM" id="SSF141673">
    <property type="entry name" value="MOSC N-terminal domain-like"/>
    <property type="match status" value="1"/>
</dbReference>
<reference evidence="2" key="1">
    <citation type="submission" date="2018-02" db="EMBL/GenBank/DDBJ databases">
        <title>Rhizophora mucronata_Transcriptome.</title>
        <authorList>
            <person name="Meera S.P."/>
            <person name="Sreeshan A."/>
            <person name="Augustine A."/>
        </authorList>
    </citation>
    <scope>NUCLEOTIDE SEQUENCE</scope>
    <source>
        <tissue evidence="2">Leaf</tissue>
    </source>
</reference>
<dbReference type="GO" id="GO:0030151">
    <property type="term" value="F:molybdenum ion binding"/>
    <property type="evidence" value="ECO:0007669"/>
    <property type="project" value="InterPro"/>
</dbReference>
<dbReference type="EMBL" id="GGEC01026840">
    <property type="protein sequence ID" value="MBX07324.1"/>
    <property type="molecule type" value="Transcribed_RNA"/>
</dbReference>
<proteinExistence type="predicted"/>
<sequence>MFFISTFIDLNQGVMIVESPRCSVKLQINLKTDSCLHGREEITMHGQRYEVEDYETDVNLWFSNAVGFACTLLRHSSAKDFHFNKDRSMLKCRDAESRLNFANEAQFLLISEESVSDLNSRIKSNVQKGTCGTPVLVNAKRFRPNLVVSGAEPYAEDGWRSVTIGNKLLTSLGGCSRCQMINFVHQGGQVHKSKEPLTTLASYRRVKGKILFGILLRYELGDNHELDADPWIRLGQEVYTN</sequence>
<dbReference type="PROSITE" id="PS51340">
    <property type="entry name" value="MOSC"/>
    <property type="match status" value="1"/>
</dbReference>
<name>A0A2P2KNM0_RHIMU</name>
<accession>A0A2P2KNM0</accession>
<dbReference type="InterPro" id="IPR005302">
    <property type="entry name" value="MoCF_Sase_C"/>
</dbReference>
<dbReference type="EMBL" id="GGEC01026841">
    <property type="protein sequence ID" value="MBX07325.1"/>
    <property type="molecule type" value="Transcribed_RNA"/>
</dbReference>
<evidence type="ECO:0000259" key="1">
    <source>
        <dbReference type="PROSITE" id="PS51340"/>
    </source>
</evidence>
<dbReference type="SUPFAM" id="SSF50800">
    <property type="entry name" value="PK beta-barrel domain-like"/>
    <property type="match status" value="1"/>
</dbReference>
<dbReference type="Pfam" id="PF03473">
    <property type="entry name" value="MOSC"/>
    <property type="match status" value="1"/>
</dbReference>
<dbReference type="AlphaFoldDB" id="A0A2P2KNM0"/>
<dbReference type="PANTHER" id="PTHR14237">
    <property type="entry name" value="MOLYBDOPTERIN COFACTOR SULFURASE MOSC"/>
    <property type="match status" value="1"/>
</dbReference>
<evidence type="ECO:0000313" key="2">
    <source>
        <dbReference type="EMBL" id="MBX07324.1"/>
    </source>
</evidence>
<organism evidence="2">
    <name type="scientific">Rhizophora mucronata</name>
    <name type="common">Asiatic mangrove</name>
    <dbReference type="NCBI Taxonomy" id="61149"/>
    <lineage>
        <taxon>Eukaryota</taxon>
        <taxon>Viridiplantae</taxon>
        <taxon>Streptophyta</taxon>
        <taxon>Embryophyta</taxon>
        <taxon>Tracheophyta</taxon>
        <taxon>Spermatophyta</taxon>
        <taxon>Magnoliopsida</taxon>
        <taxon>eudicotyledons</taxon>
        <taxon>Gunneridae</taxon>
        <taxon>Pentapetalae</taxon>
        <taxon>rosids</taxon>
        <taxon>fabids</taxon>
        <taxon>Malpighiales</taxon>
        <taxon>Rhizophoraceae</taxon>
        <taxon>Rhizophora</taxon>
    </lineage>
</organism>
<dbReference type="GO" id="GO:0032787">
    <property type="term" value="P:monocarboxylic acid metabolic process"/>
    <property type="evidence" value="ECO:0007669"/>
    <property type="project" value="UniProtKB-ARBA"/>
</dbReference>
<dbReference type="PANTHER" id="PTHR14237:SF89">
    <property type="entry name" value="MOLYBDENUM COFACTOR SULFURASE"/>
    <property type="match status" value="1"/>
</dbReference>
<dbReference type="InterPro" id="IPR011037">
    <property type="entry name" value="Pyrv_Knase-like_insert_dom_sf"/>
</dbReference>
<dbReference type="GO" id="GO:0003824">
    <property type="term" value="F:catalytic activity"/>
    <property type="evidence" value="ECO:0007669"/>
    <property type="project" value="InterPro"/>
</dbReference>
<protein>
    <submittedName>
        <fullName evidence="2">Uncharacterized protein MANES_06G173000</fullName>
    </submittedName>
</protein>